<feature type="region of interest" description="Disordered" evidence="3">
    <location>
        <begin position="1"/>
        <end position="22"/>
    </location>
</feature>
<organism evidence="7 8">
    <name type="scientific">Pacificimonas pallii</name>
    <dbReference type="NCBI Taxonomy" id="2827236"/>
    <lineage>
        <taxon>Bacteria</taxon>
        <taxon>Pseudomonadati</taxon>
        <taxon>Pseudomonadota</taxon>
        <taxon>Alphaproteobacteria</taxon>
        <taxon>Sphingomonadales</taxon>
        <taxon>Sphingosinicellaceae</taxon>
        <taxon>Pacificimonas</taxon>
    </lineage>
</organism>
<dbReference type="InterPro" id="IPR058647">
    <property type="entry name" value="BSH_CzcB-like"/>
</dbReference>
<dbReference type="InterPro" id="IPR058792">
    <property type="entry name" value="Beta-barrel_RND_2"/>
</dbReference>
<dbReference type="Pfam" id="PF25973">
    <property type="entry name" value="BSH_CzcB"/>
    <property type="match status" value="1"/>
</dbReference>
<dbReference type="InterPro" id="IPR006143">
    <property type="entry name" value="RND_pump_MFP"/>
</dbReference>
<evidence type="ECO:0000256" key="3">
    <source>
        <dbReference type="SAM" id="MobiDB-lite"/>
    </source>
</evidence>
<gene>
    <name evidence="7" type="ORF">KCG44_04150</name>
</gene>
<feature type="domain" description="CzcB-like barrel-sandwich hybrid" evidence="6">
    <location>
        <begin position="102"/>
        <end position="235"/>
    </location>
</feature>
<dbReference type="PANTHER" id="PTHR30469:SF15">
    <property type="entry name" value="HLYD FAMILY OF SECRETION PROTEINS"/>
    <property type="match status" value="1"/>
</dbReference>
<evidence type="ECO:0000259" key="6">
    <source>
        <dbReference type="Pfam" id="PF25973"/>
    </source>
</evidence>
<evidence type="ECO:0000313" key="7">
    <source>
        <dbReference type="EMBL" id="MBV7255973.1"/>
    </source>
</evidence>
<keyword evidence="8" id="KW-1185">Reference proteome</keyword>
<dbReference type="NCBIfam" id="TIGR01730">
    <property type="entry name" value="RND_mfp"/>
    <property type="match status" value="1"/>
</dbReference>
<sequence length="394" mass="40988">MHESIKVDDLDTAQEPRQHPSRRMSGRTIAVLAIVGVAVAALLAWMVFGGADEPAPAAADGGGEGPSVSVMVPGLDSVVANVRVTGSVAARRDLPVGLQGQGGMVVAVLVDEGDYVRRGQVLARVDRSVQSQQVAQLRASVVQADADAALAQSELDRAAALVERGFISTADIERRTASRDSARARVNVARAQLRAAEAQLAQLDVRAPEAGLVIERRVEKGQVVSSGSGALFRIAQGGEMELRAEVAEQDLAALSVGQAAQVSLVGSPVSYRGEVWMVEPIIDSTSRQGTARILIRGDRQVRPGAFATGTIETGSATRPVLPESAVLGGGDTAHVYIVGPDNTAVRRSIRIGAVTVDGVVVAEGLEGTEQVVMSAGAFLNPGEKIRPTLVEPEA</sequence>
<feature type="compositionally biased region" description="Basic and acidic residues" evidence="3">
    <location>
        <begin position="1"/>
        <end position="18"/>
    </location>
</feature>
<dbReference type="Pfam" id="PF25954">
    <property type="entry name" value="Beta-barrel_RND_2"/>
    <property type="match status" value="1"/>
</dbReference>
<dbReference type="RefSeq" id="WP_218444385.1">
    <property type="nucleotide sequence ID" value="NZ_JAGSPA010000001.1"/>
</dbReference>
<name>A0ABS6SC20_9SPHN</name>
<evidence type="ECO:0000256" key="4">
    <source>
        <dbReference type="SAM" id="Phobius"/>
    </source>
</evidence>
<feature type="transmembrane region" description="Helical" evidence="4">
    <location>
        <begin position="29"/>
        <end position="48"/>
    </location>
</feature>
<evidence type="ECO:0000259" key="5">
    <source>
        <dbReference type="Pfam" id="PF25954"/>
    </source>
</evidence>
<dbReference type="PANTHER" id="PTHR30469">
    <property type="entry name" value="MULTIDRUG RESISTANCE PROTEIN MDTA"/>
    <property type="match status" value="1"/>
</dbReference>
<keyword evidence="2" id="KW-0175">Coiled coil</keyword>
<reference evidence="7 8" key="1">
    <citation type="submission" date="2021-04" db="EMBL/GenBank/DDBJ databases">
        <authorList>
            <person name="Pira H."/>
            <person name="Risdian C."/>
            <person name="Wink J."/>
        </authorList>
    </citation>
    <scope>NUCLEOTIDE SEQUENCE [LARGE SCALE GENOMIC DNA]</scope>
    <source>
        <strain evidence="7 8">WHA3</strain>
    </source>
</reference>
<protein>
    <submittedName>
        <fullName evidence="7">Efflux RND transporter periplasmic adaptor subunit</fullName>
    </submittedName>
</protein>
<comment type="similarity">
    <text evidence="1">Belongs to the membrane fusion protein (MFP) (TC 8.A.1) family.</text>
</comment>
<dbReference type="Proteomes" id="UP000722336">
    <property type="component" value="Unassembled WGS sequence"/>
</dbReference>
<accession>A0ABS6SC20</accession>
<proteinExistence type="inferred from homology"/>
<keyword evidence="4" id="KW-1133">Transmembrane helix</keyword>
<evidence type="ECO:0000256" key="2">
    <source>
        <dbReference type="SAM" id="Coils"/>
    </source>
</evidence>
<comment type="caution">
    <text evidence="7">The sequence shown here is derived from an EMBL/GenBank/DDBJ whole genome shotgun (WGS) entry which is preliminary data.</text>
</comment>
<feature type="domain" description="CusB-like beta-barrel" evidence="5">
    <location>
        <begin position="242"/>
        <end position="313"/>
    </location>
</feature>
<evidence type="ECO:0000256" key="1">
    <source>
        <dbReference type="ARBA" id="ARBA00009477"/>
    </source>
</evidence>
<keyword evidence="4" id="KW-0812">Transmembrane</keyword>
<feature type="coiled-coil region" evidence="2">
    <location>
        <begin position="179"/>
        <end position="206"/>
    </location>
</feature>
<evidence type="ECO:0000313" key="8">
    <source>
        <dbReference type="Proteomes" id="UP000722336"/>
    </source>
</evidence>
<dbReference type="EMBL" id="JAGSPA010000001">
    <property type="protein sequence ID" value="MBV7255973.1"/>
    <property type="molecule type" value="Genomic_DNA"/>
</dbReference>
<keyword evidence="4" id="KW-0472">Membrane</keyword>